<organism evidence="2 3">
    <name type="scientific">Austropuccinia psidii MF-1</name>
    <dbReference type="NCBI Taxonomy" id="1389203"/>
    <lineage>
        <taxon>Eukaryota</taxon>
        <taxon>Fungi</taxon>
        <taxon>Dikarya</taxon>
        <taxon>Basidiomycota</taxon>
        <taxon>Pucciniomycotina</taxon>
        <taxon>Pucciniomycetes</taxon>
        <taxon>Pucciniales</taxon>
        <taxon>Sphaerophragmiaceae</taxon>
        <taxon>Austropuccinia</taxon>
    </lineage>
</organism>
<keyword evidence="3" id="KW-1185">Reference proteome</keyword>
<protein>
    <submittedName>
        <fullName evidence="2">Uncharacterized protein</fullName>
    </submittedName>
</protein>
<reference evidence="2" key="1">
    <citation type="submission" date="2021-03" db="EMBL/GenBank/DDBJ databases">
        <title>Draft genome sequence of rust myrtle Austropuccinia psidii MF-1, a brazilian biotype.</title>
        <authorList>
            <person name="Quecine M.C."/>
            <person name="Pachon D.M.R."/>
            <person name="Bonatelli M.L."/>
            <person name="Correr F.H."/>
            <person name="Franceschini L.M."/>
            <person name="Leite T.F."/>
            <person name="Margarido G.R.A."/>
            <person name="Almeida C.A."/>
            <person name="Ferrarezi J.A."/>
            <person name="Labate C.A."/>
        </authorList>
    </citation>
    <scope>NUCLEOTIDE SEQUENCE</scope>
    <source>
        <strain evidence="2">MF-1</strain>
    </source>
</reference>
<accession>A0A9Q3EZ17</accession>
<proteinExistence type="predicted"/>
<comment type="caution">
    <text evidence="2">The sequence shown here is derived from an EMBL/GenBank/DDBJ whole genome shotgun (WGS) entry which is preliminary data.</text>
</comment>
<sequence>MEHGQQEVQPGIPLGRLGASSQKICLKEIYFRDLMIITKGWNPTRHFRVLEVRANRIRENQATIQAIEEQLTQTVHTQIPSGSQGEGQISFPVASHHSETD</sequence>
<evidence type="ECO:0000313" key="3">
    <source>
        <dbReference type="Proteomes" id="UP000765509"/>
    </source>
</evidence>
<dbReference type="AlphaFoldDB" id="A0A9Q3EZ17"/>
<feature type="compositionally biased region" description="Polar residues" evidence="1">
    <location>
        <begin position="77"/>
        <end position="87"/>
    </location>
</feature>
<gene>
    <name evidence="2" type="ORF">O181_070403</name>
</gene>
<dbReference type="EMBL" id="AVOT02036216">
    <property type="protein sequence ID" value="MBW0530688.1"/>
    <property type="molecule type" value="Genomic_DNA"/>
</dbReference>
<dbReference type="Proteomes" id="UP000765509">
    <property type="component" value="Unassembled WGS sequence"/>
</dbReference>
<evidence type="ECO:0000313" key="2">
    <source>
        <dbReference type="EMBL" id="MBW0530688.1"/>
    </source>
</evidence>
<name>A0A9Q3EZ17_9BASI</name>
<evidence type="ECO:0000256" key="1">
    <source>
        <dbReference type="SAM" id="MobiDB-lite"/>
    </source>
</evidence>
<feature type="region of interest" description="Disordered" evidence="1">
    <location>
        <begin position="77"/>
        <end position="101"/>
    </location>
</feature>